<dbReference type="AlphaFoldDB" id="A0A8S3X472"/>
<reference evidence="1" key="1">
    <citation type="submission" date="2021-04" db="EMBL/GenBank/DDBJ databases">
        <authorList>
            <person name="Tunstrom K."/>
        </authorList>
    </citation>
    <scope>NUCLEOTIDE SEQUENCE</scope>
</reference>
<dbReference type="EMBL" id="CAJQZP010000945">
    <property type="protein sequence ID" value="CAG5001301.1"/>
    <property type="molecule type" value="Genomic_DNA"/>
</dbReference>
<gene>
    <name evidence="1" type="ORF">PAPOLLO_LOCUS13885</name>
</gene>
<organism evidence="1 2">
    <name type="scientific">Parnassius apollo</name>
    <name type="common">Apollo butterfly</name>
    <name type="synonym">Papilio apollo</name>
    <dbReference type="NCBI Taxonomy" id="110799"/>
    <lineage>
        <taxon>Eukaryota</taxon>
        <taxon>Metazoa</taxon>
        <taxon>Ecdysozoa</taxon>
        <taxon>Arthropoda</taxon>
        <taxon>Hexapoda</taxon>
        <taxon>Insecta</taxon>
        <taxon>Pterygota</taxon>
        <taxon>Neoptera</taxon>
        <taxon>Endopterygota</taxon>
        <taxon>Lepidoptera</taxon>
        <taxon>Glossata</taxon>
        <taxon>Ditrysia</taxon>
        <taxon>Papilionoidea</taxon>
        <taxon>Papilionidae</taxon>
        <taxon>Parnassiinae</taxon>
        <taxon>Parnassini</taxon>
        <taxon>Parnassius</taxon>
        <taxon>Parnassius</taxon>
    </lineage>
</organism>
<sequence>MNLYDSRMTILENLLPQAVPTEQIKLKIQHNLTKIENFKLREKRDGNSTKITKEIIRKECKGYRAKKKRVATLYECKGCDASPGYCTACFSNVHS</sequence>
<keyword evidence="2" id="KW-1185">Reference proteome</keyword>
<comment type="caution">
    <text evidence="1">The sequence shown here is derived from an EMBL/GenBank/DDBJ whole genome shotgun (WGS) entry which is preliminary data.</text>
</comment>
<evidence type="ECO:0000313" key="2">
    <source>
        <dbReference type="Proteomes" id="UP000691718"/>
    </source>
</evidence>
<proteinExistence type="predicted"/>
<dbReference type="OrthoDB" id="118105at2759"/>
<protein>
    <submittedName>
        <fullName evidence="1">(apollo) hypothetical protein</fullName>
    </submittedName>
</protein>
<evidence type="ECO:0000313" key="1">
    <source>
        <dbReference type="EMBL" id="CAG5001301.1"/>
    </source>
</evidence>
<dbReference type="Proteomes" id="UP000691718">
    <property type="component" value="Unassembled WGS sequence"/>
</dbReference>
<name>A0A8S3X472_PARAO</name>
<accession>A0A8S3X472</accession>